<gene>
    <name evidence="3" type="ORF">RR48_06110</name>
</gene>
<feature type="coiled-coil region" evidence="1">
    <location>
        <begin position="418"/>
        <end position="498"/>
    </location>
</feature>
<feature type="coiled-coil region" evidence="1">
    <location>
        <begin position="592"/>
        <end position="626"/>
    </location>
</feature>
<evidence type="ECO:0000313" key="3">
    <source>
        <dbReference type="EMBL" id="KPJ20371.1"/>
    </source>
</evidence>
<reference evidence="3 4" key="1">
    <citation type="journal article" date="2015" name="Nat. Commun.">
        <title>Outbred genome sequencing and CRISPR/Cas9 gene editing in butterflies.</title>
        <authorList>
            <person name="Li X."/>
            <person name="Fan D."/>
            <person name="Zhang W."/>
            <person name="Liu G."/>
            <person name="Zhang L."/>
            <person name="Zhao L."/>
            <person name="Fang X."/>
            <person name="Chen L."/>
            <person name="Dong Y."/>
            <person name="Chen Y."/>
            <person name="Ding Y."/>
            <person name="Zhao R."/>
            <person name="Feng M."/>
            <person name="Zhu Y."/>
            <person name="Feng Y."/>
            <person name="Jiang X."/>
            <person name="Zhu D."/>
            <person name="Xiang H."/>
            <person name="Feng X."/>
            <person name="Li S."/>
            <person name="Wang J."/>
            <person name="Zhang G."/>
            <person name="Kronforst M.R."/>
            <person name="Wang W."/>
        </authorList>
    </citation>
    <scope>NUCLEOTIDE SEQUENCE [LARGE SCALE GENOMIC DNA]</scope>
    <source>
        <strain evidence="3">Ya'a_city_454_Pm</strain>
        <tissue evidence="3">Whole body</tissue>
    </source>
</reference>
<keyword evidence="4" id="KW-1185">Reference proteome</keyword>
<dbReference type="EMBL" id="KQ459700">
    <property type="protein sequence ID" value="KPJ20371.1"/>
    <property type="molecule type" value="Genomic_DNA"/>
</dbReference>
<dbReference type="AlphaFoldDB" id="A0A194RW04"/>
<accession>A0A194RW04</accession>
<feature type="coiled-coil region" evidence="1">
    <location>
        <begin position="248"/>
        <end position="392"/>
    </location>
</feature>
<protein>
    <submittedName>
        <fullName evidence="3">Uncharacterized protein</fullName>
    </submittedName>
</protein>
<proteinExistence type="predicted"/>
<sequence length="642" mass="74515">MLESGGTSLRSDINTTVARRWEQASRPVKRSQSASPNNLNARRQNVQKKLVAGKRHRSMSPTNVAKKDDDKLRPTSPVHLHTEDDYANLTLTETEKDVLLPPTVISKTMRSYAGKRREFIKLRKNVISQQNMLIETYASLKEIEARCGINDNNLGELRLLSISGWHANDLLLLLRSDIASLQSMEINEGFGPQMLRQLHSLLSVIPDEVRAVNSEIMIRRNEILQLWRSKARPERLNAHTNTEWKNKNAEFESQTENIKKLVESLTDNIKTKIKQSFEVAKMPWIDRENLIKKVERLQNENLILRDKLEEKLKKVGERQEEGKAEDLSKYEALQEQLNKEKTAKESLREIVSTAESMLRVARSRIVNLEKQVKEGKTELEAAKRKQKELEQLYRHRELSYDTRSKKLIELSKTGEMTIEALSQQRDALELRVKELREQLEITENTVSERVAKQRNRADMLQAKLTEKEKAQAEAESRAAALQDRVIDLEKQLSVIQERCTKLLNIEKEHCLDYLPSKEGEPSDGETEIWKELQDTRAALVRVEEELRQTRTDKDNFLNSLSRIAQIEGDNDNKMATELLDREQRIAKLQSIIDEQRANEKIMEQSMSEYETQLAALRLEVKRLRNYDCFSRDTPYQDLRTEV</sequence>
<organism evidence="3 4">
    <name type="scientific">Papilio machaon</name>
    <name type="common">Old World swallowtail butterfly</name>
    <dbReference type="NCBI Taxonomy" id="76193"/>
    <lineage>
        <taxon>Eukaryota</taxon>
        <taxon>Metazoa</taxon>
        <taxon>Ecdysozoa</taxon>
        <taxon>Arthropoda</taxon>
        <taxon>Hexapoda</taxon>
        <taxon>Insecta</taxon>
        <taxon>Pterygota</taxon>
        <taxon>Neoptera</taxon>
        <taxon>Endopterygota</taxon>
        <taxon>Lepidoptera</taxon>
        <taxon>Glossata</taxon>
        <taxon>Ditrysia</taxon>
        <taxon>Papilionoidea</taxon>
        <taxon>Papilionidae</taxon>
        <taxon>Papilioninae</taxon>
        <taxon>Papilio</taxon>
    </lineage>
</organism>
<feature type="region of interest" description="Disordered" evidence="2">
    <location>
        <begin position="1"/>
        <end position="76"/>
    </location>
</feature>
<keyword evidence="1" id="KW-0175">Coiled coil</keyword>
<evidence type="ECO:0000256" key="2">
    <source>
        <dbReference type="SAM" id="MobiDB-lite"/>
    </source>
</evidence>
<dbReference type="Proteomes" id="UP000053240">
    <property type="component" value="Unassembled WGS sequence"/>
</dbReference>
<name>A0A194RW04_PAPMA</name>
<evidence type="ECO:0000256" key="1">
    <source>
        <dbReference type="SAM" id="Coils"/>
    </source>
</evidence>
<dbReference type="InParanoid" id="A0A194RW04"/>
<evidence type="ECO:0000313" key="4">
    <source>
        <dbReference type="Proteomes" id="UP000053240"/>
    </source>
</evidence>
<feature type="compositionally biased region" description="Polar residues" evidence="2">
    <location>
        <begin position="30"/>
        <end position="44"/>
    </location>
</feature>
<feature type="compositionally biased region" description="Polar residues" evidence="2">
    <location>
        <begin position="1"/>
        <end position="17"/>
    </location>
</feature>
<dbReference type="STRING" id="76193.A0A194RW04"/>
<feature type="coiled-coil region" evidence="1">
    <location>
        <begin position="532"/>
        <end position="559"/>
    </location>
</feature>